<comment type="subcellular location">
    <subcellularLocation>
        <location evidence="1">Cytoplasm</location>
    </subcellularLocation>
</comment>
<dbReference type="InterPro" id="IPR015947">
    <property type="entry name" value="PUA-like_sf"/>
</dbReference>
<evidence type="ECO:0000256" key="2">
    <source>
        <dbReference type="ARBA" id="ARBA00022490"/>
    </source>
</evidence>
<accession>A0A0H5DPX9</accession>
<keyword evidence="3" id="KW-0489">Methyltransferase</keyword>
<evidence type="ECO:0000256" key="6">
    <source>
        <dbReference type="ARBA" id="ARBA00038091"/>
    </source>
</evidence>
<dbReference type="InterPro" id="IPR041532">
    <property type="entry name" value="RlmI-like_PUA"/>
</dbReference>
<dbReference type="PANTHER" id="PTHR42873">
    <property type="entry name" value="RIBOSOMAL RNA LARGE SUBUNIT METHYLTRANSFERASE"/>
    <property type="match status" value="1"/>
</dbReference>
<dbReference type="GO" id="GO:0003723">
    <property type="term" value="F:RNA binding"/>
    <property type="evidence" value="ECO:0007669"/>
    <property type="project" value="InterPro"/>
</dbReference>
<dbReference type="Proteomes" id="UP000220251">
    <property type="component" value="Unassembled WGS sequence"/>
</dbReference>
<dbReference type="EMBL" id="CWGJ01000015">
    <property type="protein sequence ID" value="CRX38661.1"/>
    <property type="molecule type" value="Genomic_DNA"/>
</dbReference>
<dbReference type="Gene3D" id="3.30.750.80">
    <property type="entry name" value="RNA methyltransferase domain (HRMD) like"/>
    <property type="match status" value="1"/>
</dbReference>
<dbReference type="Gene3D" id="2.30.130.10">
    <property type="entry name" value="PUA domain"/>
    <property type="match status" value="1"/>
</dbReference>
<evidence type="ECO:0000256" key="3">
    <source>
        <dbReference type="ARBA" id="ARBA00022603"/>
    </source>
</evidence>
<evidence type="ECO:0000256" key="5">
    <source>
        <dbReference type="ARBA" id="ARBA00022691"/>
    </source>
</evidence>
<gene>
    <name evidence="9" type="ORF">ELAC_1322</name>
</gene>
<reference evidence="10" key="1">
    <citation type="submission" date="2015-06" db="EMBL/GenBank/DDBJ databases">
        <authorList>
            <person name="Bertelli C."/>
        </authorList>
    </citation>
    <scope>NUCLEOTIDE SEQUENCE [LARGE SCALE GENOMIC DNA]</scope>
    <source>
        <strain evidence="10">CRIB-30</strain>
    </source>
</reference>
<evidence type="ECO:0000259" key="8">
    <source>
        <dbReference type="Pfam" id="PF17785"/>
    </source>
</evidence>
<dbReference type="CDD" id="cd02440">
    <property type="entry name" value="AdoMet_MTases"/>
    <property type="match status" value="1"/>
</dbReference>
<dbReference type="Pfam" id="PF17785">
    <property type="entry name" value="PUA_3"/>
    <property type="match status" value="1"/>
</dbReference>
<dbReference type="CDD" id="cd21153">
    <property type="entry name" value="PUA_RlmI"/>
    <property type="match status" value="1"/>
</dbReference>
<evidence type="ECO:0008006" key="11">
    <source>
        <dbReference type="Google" id="ProtNLM"/>
    </source>
</evidence>
<dbReference type="Pfam" id="PF10672">
    <property type="entry name" value="Methyltrans_SAM"/>
    <property type="match status" value="1"/>
</dbReference>
<proteinExistence type="inferred from homology"/>
<dbReference type="GO" id="GO:0032259">
    <property type="term" value="P:methylation"/>
    <property type="evidence" value="ECO:0007669"/>
    <property type="project" value="UniProtKB-KW"/>
</dbReference>
<organism evidence="9 10">
    <name type="scientific">Estrella lausannensis</name>
    <dbReference type="NCBI Taxonomy" id="483423"/>
    <lineage>
        <taxon>Bacteria</taxon>
        <taxon>Pseudomonadati</taxon>
        <taxon>Chlamydiota</taxon>
        <taxon>Chlamydiia</taxon>
        <taxon>Parachlamydiales</taxon>
        <taxon>Candidatus Criblamydiaceae</taxon>
        <taxon>Estrella</taxon>
    </lineage>
</organism>
<dbReference type="SUPFAM" id="SSF88697">
    <property type="entry name" value="PUA domain-like"/>
    <property type="match status" value="1"/>
</dbReference>
<dbReference type="InterPro" id="IPR019614">
    <property type="entry name" value="SAM-dep_methyl-trfase"/>
</dbReference>
<dbReference type="GO" id="GO:0005737">
    <property type="term" value="C:cytoplasm"/>
    <property type="evidence" value="ECO:0007669"/>
    <property type="project" value="UniProtKB-SubCell"/>
</dbReference>
<evidence type="ECO:0000313" key="9">
    <source>
        <dbReference type="EMBL" id="CRX38661.1"/>
    </source>
</evidence>
<keyword evidence="4" id="KW-0808">Transferase</keyword>
<dbReference type="SUPFAM" id="SSF53335">
    <property type="entry name" value="S-adenosyl-L-methionine-dependent methyltransferases"/>
    <property type="match status" value="1"/>
</dbReference>
<evidence type="ECO:0000256" key="4">
    <source>
        <dbReference type="ARBA" id="ARBA00022679"/>
    </source>
</evidence>
<evidence type="ECO:0000313" key="10">
    <source>
        <dbReference type="Proteomes" id="UP000220251"/>
    </source>
</evidence>
<comment type="similarity">
    <text evidence="6">Belongs to the methyltransferase superfamily. RlmI family.</text>
</comment>
<sequence length="373" mass="41260">MRHQWIFSGAIESIDLDEEGGIAKVLDSHGALLGHAYFNTRSDITGRMVSFKDADPLEAIMKKVREAADLRKTLFDTKQTNAFRVINGEGDGLPGFVADLYGSILVVQVGTLGMEKLKDSLIEQLKEIFPITCVFEKSTAPARKKEGLTPKEEALFGELPKECEILENGLSYIVNIREGQKTGFFLDHREMRLKVRSLSKNRRVLNCFSYTGGFTVSALAGGACLADSVDASKMAVATAERNVNLNGLKAEGSRFLKADAFDFLKLDPLDYDLVILDPPAFAKSRGEVKGALRGYREINREAMRKMPDGSLLLTASCSYYVNAPLFEQTVLQAALDAGRDVRIVGRHIQAPDHPVNLYHEESDYLKSLLLVLH</sequence>
<keyword evidence="2" id="KW-0963">Cytoplasm</keyword>
<evidence type="ECO:0000259" key="7">
    <source>
        <dbReference type="Pfam" id="PF10672"/>
    </source>
</evidence>
<dbReference type="GO" id="GO:0008168">
    <property type="term" value="F:methyltransferase activity"/>
    <property type="evidence" value="ECO:0007669"/>
    <property type="project" value="UniProtKB-KW"/>
</dbReference>
<keyword evidence="10" id="KW-1185">Reference proteome</keyword>
<dbReference type="CDD" id="cd11572">
    <property type="entry name" value="RlmI_M_like"/>
    <property type="match status" value="1"/>
</dbReference>
<dbReference type="Gene3D" id="3.40.50.150">
    <property type="entry name" value="Vaccinia Virus protein VP39"/>
    <property type="match status" value="1"/>
</dbReference>
<evidence type="ECO:0000256" key="1">
    <source>
        <dbReference type="ARBA" id="ARBA00004496"/>
    </source>
</evidence>
<keyword evidence="5" id="KW-0949">S-adenosyl-L-methionine</keyword>
<protein>
    <recommendedName>
        <fullName evidence="11">Ribosomal RNA large subunit methyltransferase I</fullName>
    </recommendedName>
</protein>
<feature type="domain" description="RlmI-like PUA" evidence="8">
    <location>
        <begin position="2"/>
        <end position="51"/>
    </location>
</feature>
<dbReference type="InterPro" id="IPR029063">
    <property type="entry name" value="SAM-dependent_MTases_sf"/>
</dbReference>
<name>A0A0H5DPX9_9BACT</name>
<dbReference type="AlphaFoldDB" id="A0A0H5DPX9"/>
<dbReference type="InterPro" id="IPR036974">
    <property type="entry name" value="PUA_sf"/>
</dbReference>
<dbReference type="PANTHER" id="PTHR42873:SF1">
    <property type="entry name" value="S-ADENOSYLMETHIONINE-DEPENDENT METHYLTRANSFERASE DOMAIN-CONTAINING PROTEIN"/>
    <property type="match status" value="1"/>
</dbReference>
<feature type="domain" description="S-adenosylmethionine-dependent methyltransferase" evidence="7">
    <location>
        <begin position="153"/>
        <end position="314"/>
    </location>
</feature>